<protein>
    <submittedName>
        <fullName evidence="3">Uncharacterized protein</fullName>
    </submittedName>
</protein>
<feature type="region of interest" description="Disordered" evidence="1">
    <location>
        <begin position="101"/>
        <end position="128"/>
    </location>
</feature>
<dbReference type="Proteomes" id="UP000054516">
    <property type="component" value="Unassembled WGS sequence"/>
</dbReference>
<dbReference type="OrthoDB" id="4744772at2759"/>
<keyword evidence="4" id="KW-1185">Reference proteome</keyword>
<feature type="signal peptide" evidence="2">
    <location>
        <begin position="1"/>
        <end position="17"/>
    </location>
</feature>
<evidence type="ECO:0000256" key="1">
    <source>
        <dbReference type="SAM" id="MobiDB-lite"/>
    </source>
</evidence>
<dbReference type="EMBL" id="DF977457">
    <property type="protein sequence ID" value="GAP88781.1"/>
    <property type="molecule type" value="Genomic_DNA"/>
</dbReference>
<organism evidence="3">
    <name type="scientific">Rosellinia necatrix</name>
    <name type="common">White root-rot fungus</name>
    <dbReference type="NCBI Taxonomy" id="77044"/>
    <lineage>
        <taxon>Eukaryota</taxon>
        <taxon>Fungi</taxon>
        <taxon>Dikarya</taxon>
        <taxon>Ascomycota</taxon>
        <taxon>Pezizomycotina</taxon>
        <taxon>Sordariomycetes</taxon>
        <taxon>Xylariomycetidae</taxon>
        <taxon>Xylariales</taxon>
        <taxon>Xylariaceae</taxon>
        <taxon>Rosellinia</taxon>
    </lineage>
</organism>
<sequence length="128" mass="13426">MRSSSLISVLAVAAVHSLPITPFNDSILDNLQDLIYKSVGNLFNYPFGAYGYGGPGCYSCNFDSKFCVSQCLGNCVGGADECSNCLSSCWRDSGCFGGNRNGNGADPKQSPQGSEEPKSEPTPAQPAP</sequence>
<reference evidence="3" key="1">
    <citation type="submission" date="2016-03" db="EMBL/GenBank/DDBJ databases">
        <title>Draft genome sequence of Rosellinia necatrix.</title>
        <authorList>
            <person name="Kanematsu S."/>
        </authorList>
    </citation>
    <scope>NUCLEOTIDE SEQUENCE [LARGE SCALE GENOMIC DNA]</scope>
    <source>
        <strain evidence="3">W97</strain>
    </source>
</reference>
<evidence type="ECO:0000256" key="2">
    <source>
        <dbReference type="SAM" id="SignalP"/>
    </source>
</evidence>
<name>A0A1W2TKI5_ROSNE</name>
<dbReference type="AlphaFoldDB" id="A0A1W2TKI5"/>
<accession>A0A1W2TKI5</accession>
<keyword evidence="2" id="KW-0732">Signal</keyword>
<feature type="chain" id="PRO_5010705210" evidence="2">
    <location>
        <begin position="18"/>
        <end position="128"/>
    </location>
</feature>
<evidence type="ECO:0000313" key="4">
    <source>
        <dbReference type="Proteomes" id="UP000054516"/>
    </source>
</evidence>
<gene>
    <name evidence="3" type="ORF">SAMD00023353_1202120</name>
</gene>
<proteinExistence type="predicted"/>
<evidence type="ECO:0000313" key="3">
    <source>
        <dbReference type="EMBL" id="GAP88781.1"/>
    </source>
</evidence>